<dbReference type="EMBL" id="CAJNNV010007667">
    <property type="protein sequence ID" value="CAE8595205.1"/>
    <property type="molecule type" value="Genomic_DNA"/>
</dbReference>
<dbReference type="OMA" id="REYCSEM"/>
<gene>
    <name evidence="3" type="ORF">PGLA1383_LOCUS13720</name>
</gene>
<evidence type="ECO:0000256" key="1">
    <source>
        <dbReference type="SAM" id="MobiDB-lite"/>
    </source>
</evidence>
<feature type="signal peptide" evidence="2">
    <location>
        <begin position="1"/>
        <end position="31"/>
    </location>
</feature>
<dbReference type="OrthoDB" id="428803at2759"/>
<evidence type="ECO:0000256" key="2">
    <source>
        <dbReference type="SAM" id="SignalP"/>
    </source>
</evidence>
<reference evidence="3" key="1">
    <citation type="submission" date="2021-02" db="EMBL/GenBank/DDBJ databases">
        <authorList>
            <person name="Dougan E. K."/>
            <person name="Rhodes N."/>
            <person name="Thang M."/>
            <person name="Chan C."/>
        </authorList>
    </citation>
    <scope>NUCLEOTIDE SEQUENCE</scope>
</reference>
<dbReference type="AlphaFoldDB" id="A0A813E2G7"/>
<feature type="compositionally biased region" description="Low complexity" evidence="1">
    <location>
        <begin position="469"/>
        <end position="503"/>
    </location>
</feature>
<keyword evidence="2" id="KW-0732">Signal</keyword>
<evidence type="ECO:0000313" key="4">
    <source>
        <dbReference type="Proteomes" id="UP000654075"/>
    </source>
</evidence>
<sequence length="753" mass="84794">MALHALCLSGCCRSRRLVFCWLALSVGPTLRCCSGGTAKKAQELRWRDVSPMEQRRSSQWTLAGFGHCPLRSTRFRRGAGNLRTPSLEACLGRCETLGPQRCRFASYLDADVILKAAARQGACLLSRRCSALRSTNPGAVTFVWRSSADSRMHRPRDSPGYRRSASDGASSVTLSLTGSSFSSASHWRPQLCAEGKPDAQEMRLATPCKSESAGLFHISLVNSRGSRINLATLTAQTNLTVFIATASGEMLCGDGGNLHLARSCELSRWEILRAGFRPFIDTTEVSTHWWLRLDGKFLAASPGGRVDLLHWDDANRLQRQRNWAVGYQQAWRQEHLPSDLPQVQDLGPPPPPGEPRTHLWLMASRSYQKAYELLKDSLQAAGESVRVFVRWAPDMKVIAEGGFQLNQDLPEGVHVACFNYRKYLLIFEALLVASLETRKKQPMVVVMDLDVQVFPGWTRNLRRCVFGDDSNNNNNNDSDSNNYKNNTNYNNDNSNINYNNNFNYNNHNKETARAADACFLQQPAFGVSRLQLANSGIEVFRGGSSGAGSLLHASVLRLQGMQLLIDLLPEVTWIEFEQLSLNMILHRIQQERTSRSMRWGVYSPMLAHVGMFVQSSLLTTTVHHATSSTANLADKLRILPAVRQLISDVREYCSEMEAHGALVAQAPMPGFCFLYNPEDPHFGPLLEHFRVYRDYDEEDNKEVMERLLNVLEGRYSWLQLLQQFNAGGWRNLKARRRNSSEYLEQILWKNVAF</sequence>
<feature type="chain" id="PRO_5032670307" evidence="2">
    <location>
        <begin position="32"/>
        <end position="753"/>
    </location>
</feature>
<organism evidence="3 4">
    <name type="scientific">Polarella glacialis</name>
    <name type="common">Dinoflagellate</name>
    <dbReference type="NCBI Taxonomy" id="89957"/>
    <lineage>
        <taxon>Eukaryota</taxon>
        <taxon>Sar</taxon>
        <taxon>Alveolata</taxon>
        <taxon>Dinophyceae</taxon>
        <taxon>Suessiales</taxon>
        <taxon>Suessiaceae</taxon>
        <taxon>Polarella</taxon>
    </lineage>
</organism>
<accession>A0A813E2G7</accession>
<evidence type="ECO:0000313" key="3">
    <source>
        <dbReference type="EMBL" id="CAE8595205.1"/>
    </source>
</evidence>
<protein>
    <submittedName>
        <fullName evidence="3">Uncharacterized protein</fullName>
    </submittedName>
</protein>
<proteinExistence type="predicted"/>
<feature type="region of interest" description="Disordered" evidence="1">
    <location>
        <begin position="468"/>
        <end position="503"/>
    </location>
</feature>
<comment type="caution">
    <text evidence="3">The sequence shown here is derived from an EMBL/GenBank/DDBJ whole genome shotgun (WGS) entry which is preliminary data.</text>
</comment>
<keyword evidence="4" id="KW-1185">Reference proteome</keyword>
<dbReference type="Proteomes" id="UP000654075">
    <property type="component" value="Unassembled WGS sequence"/>
</dbReference>
<name>A0A813E2G7_POLGL</name>